<protein>
    <recommendedName>
        <fullName evidence="4">ABC transporter</fullName>
    </recommendedName>
</protein>
<dbReference type="RefSeq" id="WP_270083797.1">
    <property type="nucleotide sequence ID" value="NZ_CP115300.1"/>
</dbReference>
<proteinExistence type="predicted"/>
<accession>A0ABY7P9L5</accession>
<feature type="transmembrane region" description="Helical" evidence="1">
    <location>
        <begin position="134"/>
        <end position="155"/>
    </location>
</feature>
<dbReference type="EMBL" id="CP115300">
    <property type="protein sequence ID" value="WBO66317.1"/>
    <property type="molecule type" value="Genomic_DNA"/>
</dbReference>
<sequence length="198" mass="20550">MRGEDVVRWWFKARKGHTLLPLSLAVFAAALYAVQDTTVLLPSIVGSPRVALSLFVPVPLLAFLMAMLESRLPAAETSGVRSTTLLDNTLVIAVMAAAVLCSGAVAAVQGAAAAMTGGRNALFLTGLMLLGRAWAGQAAVMFPVGWLVTVVVVGFRGNVPHVWTVIALPADDPFAAGASLVVFAVGLAAQIRSSRKTA</sequence>
<keyword evidence="1" id="KW-0472">Membrane</keyword>
<organism evidence="2 3">
    <name type="scientific">Streptomyces camelliae</name>
    <dbReference type="NCBI Taxonomy" id="3004093"/>
    <lineage>
        <taxon>Bacteria</taxon>
        <taxon>Bacillati</taxon>
        <taxon>Actinomycetota</taxon>
        <taxon>Actinomycetes</taxon>
        <taxon>Kitasatosporales</taxon>
        <taxon>Streptomycetaceae</taxon>
        <taxon>Streptomyces</taxon>
    </lineage>
</organism>
<feature type="transmembrane region" description="Helical" evidence="1">
    <location>
        <begin position="89"/>
        <end position="114"/>
    </location>
</feature>
<evidence type="ECO:0000313" key="2">
    <source>
        <dbReference type="EMBL" id="WBO66317.1"/>
    </source>
</evidence>
<keyword evidence="1" id="KW-0812">Transmembrane</keyword>
<keyword evidence="3" id="KW-1185">Reference proteome</keyword>
<evidence type="ECO:0000313" key="3">
    <source>
        <dbReference type="Proteomes" id="UP001212326"/>
    </source>
</evidence>
<evidence type="ECO:0008006" key="4">
    <source>
        <dbReference type="Google" id="ProtNLM"/>
    </source>
</evidence>
<feature type="transmembrane region" description="Helical" evidence="1">
    <location>
        <begin position="49"/>
        <end position="68"/>
    </location>
</feature>
<name>A0ABY7P9L5_9ACTN</name>
<reference evidence="2 3" key="1">
    <citation type="submission" date="2022-12" db="EMBL/GenBank/DDBJ databases">
        <authorList>
            <person name="Mo P."/>
        </authorList>
    </citation>
    <scope>NUCLEOTIDE SEQUENCE [LARGE SCALE GENOMIC DNA]</scope>
    <source>
        <strain evidence="2 3">HUAS 2-6</strain>
    </source>
</reference>
<dbReference type="Proteomes" id="UP001212326">
    <property type="component" value="Chromosome"/>
</dbReference>
<keyword evidence="1" id="KW-1133">Transmembrane helix</keyword>
<gene>
    <name evidence="2" type="ORF">O1G22_27655</name>
</gene>
<evidence type="ECO:0000256" key="1">
    <source>
        <dbReference type="SAM" id="Phobius"/>
    </source>
</evidence>